<comment type="caution">
    <text evidence="1">The sequence shown here is derived from an EMBL/GenBank/DDBJ whole genome shotgun (WGS) entry which is preliminary data.</text>
</comment>
<dbReference type="EMBL" id="JAAPAO010000581">
    <property type="protein sequence ID" value="KAF4656722.1"/>
    <property type="molecule type" value="Genomic_DNA"/>
</dbReference>
<dbReference type="Proteomes" id="UP000591131">
    <property type="component" value="Unassembled WGS sequence"/>
</dbReference>
<evidence type="ECO:0000313" key="2">
    <source>
        <dbReference type="Proteomes" id="UP000591131"/>
    </source>
</evidence>
<evidence type="ECO:0000313" key="1">
    <source>
        <dbReference type="EMBL" id="KAF4656722.1"/>
    </source>
</evidence>
<gene>
    <name evidence="1" type="ORF">FOL47_008804</name>
</gene>
<name>A0A7J6LBY0_PERCH</name>
<dbReference type="AlphaFoldDB" id="A0A7J6LBY0"/>
<reference evidence="1 2" key="1">
    <citation type="submission" date="2020-04" db="EMBL/GenBank/DDBJ databases">
        <title>Perkinsus chesapeaki whole genome sequence.</title>
        <authorList>
            <person name="Bogema D.R."/>
        </authorList>
    </citation>
    <scope>NUCLEOTIDE SEQUENCE [LARGE SCALE GENOMIC DNA]</scope>
    <source>
        <strain evidence="1">ATCC PRA-425</strain>
    </source>
</reference>
<protein>
    <submittedName>
        <fullName evidence="1">Uncharacterized protein</fullName>
    </submittedName>
</protein>
<proteinExistence type="predicted"/>
<sequence>MSGSANFVTQVQLPGSARSLPLVTQWHIARDGDNHRESDVIYFDCIVVDKLMRQAWTGSVSQRDLSQSLSWGNDSLLRLKEIVTFGEGIELARSGEGLLLSVTSQLPVGKLTLLKDVELKLSNDMAVQKLIECALSQYRSTEASFDYITSDERDVDRFCSEADRMLTQLRQRNTDLREQCVTSLVSLPVGDGQLIELDAVLGGIPGYESVFYPYCHLKELGLWASVDTGGALFQLVWREWYDSVMGPYSCANLFAGCYVCKPPCDPRHAVTRVETFLDGSRVKIFEHEGDLKIGSVDVRKMKFQLIFGQDPPPSVSPVFNLLGLGRQPEGGFPPLLYQLIDKNPKVIHSRAFAIYFDEKAPNRYLFWQGPIGWW</sequence>
<organism evidence="1 2">
    <name type="scientific">Perkinsus chesapeaki</name>
    <name type="common">Clam parasite</name>
    <name type="synonym">Perkinsus andrewsi</name>
    <dbReference type="NCBI Taxonomy" id="330153"/>
    <lineage>
        <taxon>Eukaryota</taxon>
        <taxon>Sar</taxon>
        <taxon>Alveolata</taxon>
        <taxon>Perkinsozoa</taxon>
        <taxon>Perkinsea</taxon>
        <taxon>Perkinsida</taxon>
        <taxon>Perkinsidae</taxon>
        <taxon>Perkinsus</taxon>
    </lineage>
</organism>
<keyword evidence="2" id="KW-1185">Reference proteome</keyword>
<accession>A0A7J6LBY0</accession>
<dbReference type="OrthoDB" id="10587853at2759"/>